<accession>A0A2H4Q3F5</accession>
<dbReference type="RefSeq" id="WP_218143658.1">
    <property type="nucleotide sequence ID" value="NZ_CP024845.1"/>
</dbReference>
<dbReference type="AlphaFoldDB" id="A0A1H6THZ7"/>
<gene>
    <name evidence="2" type="ORF">SAMN05444271_10869</name>
</gene>
<dbReference type="STRING" id="1073996.SAMN05444271_10869"/>
<accession>A0A1H6THZ7</accession>
<dbReference type="KEGG" id="hae:halTADL_2108"/>
<proteinExistence type="predicted"/>
<organism evidence="2 3">
    <name type="scientific">Halohasta litchfieldiae</name>
    <dbReference type="NCBI Taxonomy" id="1073996"/>
    <lineage>
        <taxon>Archaea</taxon>
        <taxon>Methanobacteriati</taxon>
        <taxon>Methanobacteriota</taxon>
        <taxon>Stenosarchaea group</taxon>
        <taxon>Halobacteria</taxon>
        <taxon>Halobacteriales</taxon>
        <taxon>Haloferacaceae</taxon>
        <taxon>Halohasta</taxon>
    </lineage>
</organism>
<name>A0A1H6THZ7_9EURY</name>
<sequence>MALLTSESESGPVAQASESTTDTEAKPKSRGADIAFIASAASVLLAWHQFYLKGNKTRGLFIGLWPPTILAFSSYLNQKAILDKLDQSLLSTPGGFESLRKMIVE</sequence>
<reference evidence="2 3" key="1">
    <citation type="submission" date="2016-10" db="EMBL/GenBank/DDBJ databases">
        <authorList>
            <person name="de Groot N.N."/>
        </authorList>
    </citation>
    <scope>NUCLEOTIDE SEQUENCE [LARGE SCALE GENOMIC DNA]</scope>
    <source>
        <strain evidence="2 3">DSM 22187</strain>
    </source>
</reference>
<protein>
    <submittedName>
        <fullName evidence="2">Uncharacterized protein</fullName>
    </submittedName>
</protein>
<dbReference type="GeneID" id="35002884"/>
<dbReference type="Proteomes" id="UP000198888">
    <property type="component" value="Unassembled WGS sequence"/>
</dbReference>
<dbReference type="EMBL" id="FNYR01000008">
    <property type="protein sequence ID" value="SEI79651.1"/>
    <property type="molecule type" value="Genomic_DNA"/>
</dbReference>
<keyword evidence="3" id="KW-1185">Reference proteome</keyword>
<evidence type="ECO:0000256" key="1">
    <source>
        <dbReference type="SAM" id="MobiDB-lite"/>
    </source>
</evidence>
<dbReference type="OrthoDB" id="306934at2157"/>
<evidence type="ECO:0000313" key="3">
    <source>
        <dbReference type="Proteomes" id="UP000198888"/>
    </source>
</evidence>
<evidence type="ECO:0000313" key="2">
    <source>
        <dbReference type="EMBL" id="SEI79651.1"/>
    </source>
</evidence>
<feature type="region of interest" description="Disordered" evidence="1">
    <location>
        <begin position="1"/>
        <end position="29"/>
    </location>
</feature>